<proteinExistence type="predicted"/>
<accession>A0A1B7Y5S2</accession>
<keyword evidence="3" id="KW-1185">Reference proteome</keyword>
<dbReference type="Proteomes" id="UP000092177">
    <property type="component" value="Chromosome 6"/>
</dbReference>
<name>A0A1B7Y5S2_COLHI</name>
<feature type="region of interest" description="Disordered" evidence="1">
    <location>
        <begin position="53"/>
        <end position="102"/>
    </location>
</feature>
<organism evidence="2 3">
    <name type="scientific">Colletotrichum higginsianum (strain IMI 349063)</name>
    <name type="common">Crucifer anthracnose fungus</name>
    <dbReference type="NCBI Taxonomy" id="759273"/>
    <lineage>
        <taxon>Eukaryota</taxon>
        <taxon>Fungi</taxon>
        <taxon>Dikarya</taxon>
        <taxon>Ascomycota</taxon>
        <taxon>Pezizomycotina</taxon>
        <taxon>Sordariomycetes</taxon>
        <taxon>Hypocreomycetidae</taxon>
        <taxon>Glomerellales</taxon>
        <taxon>Glomerellaceae</taxon>
        <taxon>Colletotrichum</taxon>
        <taxon>Colletotrichum destructivum species complex</taxon>
    </lineage>
</organism>
<protein>
    <submittedName>
        <fullName evidence="2">Uncharacterized protein</fullName>
    </submittedName>
</protein>
<evidence type="ECO:0000313" key="3">
    <source>
        <dbReference type="Proteomes" id="UP000092177"/>
    </source>
</evidence>
<feature type="compositionally biased region" description="Basic and acidic residues" evidence="1">
    <location>
        <begin position="93"/>
        <end position="102"/>
    </location>
</feature>
<dbReference type="KEGG" id="chig:CH63R_08911"/>
<dbReference type="AlphaFoldDB" id="A0A1B7Y5S2"/>
<gene>
    <name evidence="2" type="ORF">CH63R_08911</name>
</gene>
<evidence type="ECO:0000256" key="1">
    <source>
        <dbReference type="SAM" id="MobiDB-lite"/>
    </source>
</evidence>
<sequence>MHDISQRRRSAEAGIVVRQEHHTLSDHRRGLVNTSARSLSCVPLPSLFVPPSSDGASASFLGTPKDRPRRPTVADSIGVSVPHSLPPSLPGRRVRDSLELTEKPADRATSVRVREGKGDDVLLSRKEGAIGCYFSDQGMGFVPLSNPKSVCLAALPTDNHGVGDVGPPTEGPLRLQLLPDLLRDLPGINLAQAVCCFPHVLEEKQRLNGLDWTGTHRTQQLRDLETRSYCCIVGTDDVPEPPPPPFLDSADVVHGERELGSVPTALRLSASLAWTPPATYLSMAPT</sequence>
<comment type="caution">
    <text evidence="2">The sequence shown here is derived from an EMBL/GenBank/DDBJ whole genome shotgun (WGS) entry which is preliminary data.</text>
</comment>
<dbReference type="RefSeq" id="XP_018155908.1">
    <property type="nucleotide sequence ID" value="XM_018303885.1"/>
</dbReference>
<dbReference type="EMBL" id="LTAN01000006">
    <property type="protein sequence ID" value="OBR07390.1"/>
    <property type="molecule type" value="Genomic_DNA"/>
</dbReference>
<evidence type="ECO:0000313" key="2">
    <source>
        <dbReference type="EMBL" id="OBR07390.1"/>
    </source>
</evidence>
<dbReference type="GeneID" id="28867992"/>
<reference evidence="3" key="1">
    <citation type="journal article" date="2017" name="BMC Genomics">
        <title>Gapless genome assembly of Colletotrichum higginsianum reveals chromosome structure and association of transposable elements with secondary metabolite gene clusters.</title>
        <authorList>
            <person name="Dallery J.-F."/>
            <person name="Lapalu N."/>
            <person name="Zampounis A."/>
            <person name="Pigne S."/>
            <person name="Luyten I."/>
            <person name="Amselem J."/>
            <person name="Wittenberg A.H.J."/>
            <person name="Zhou S."/>
            <person name="de Queiroz M.V."/>
            <person name="Robin G.P."/>
            <person name="Auger A."/>
            <person name="Hainaut M."/>
            <person name="Henrissat B."/>
            <person name="Kim K.-T."/>
            <person name="Lee Y.-H."/>
            <person name="Lespinet O."/>
            <person name="Schwartz D.C."/>
            <person name="Thon M.R."/>
            <person name="O'Connell R.J."/>
        </authorList>
    </citation>
    <scope>NUCLEOTIDE SEQUENCE [LARGE SCALE GENOMIC DNA]</scope>
    <source>
        <strain evidence="3">IMI 349063</strain>
    </source>
</reference>
<dbReference type="VEuPathDB" id="FungiDB:CH63R_08911"/>